<accession>A0A1I8BIG4</accession>
<keyword evidence="5" id="KW-0802">TPR repeat</keyword>
<feature type="domain" description="IF140/IFT172/WDR19 TPR" evidence="11">
    <location>
        <begin position="994"/>
        <end position="1296"/>
    </location>
</feature>
<dbReference type="SUPFAM" id="SSF50978">
    <property type="entry name" value="WD40 repeat-like"/>
    <property type="match status" value="2"/>
</dbReference>
<dbReference type="Proteomes" id="UP000095281">
    <property type="component" value="Unplaced"/>
</dbReference>
<dbReference type="GO" id="GO:0042073">
    <property type="term" value="P:intraciliary transport"/>
    <property type="evidence" value="ECO:0007669"/>
    <property type="project" value="TreeGrafter"/>
</dbReference>
<dbReference type="Pfam" id="PF24762">
    <property type="entry name" value="TPR_IF140-IFT172"/>
    <property type="match status" value="1"/>
</dbReference>
<reference evidence="13" key="1">
    <citation type="submission" date="2016-11" db="UniProtKB">
        <authorList>
            <consortium name="WormBaseParasite"/>
        </authorList>
    </citation>
    <scope>IDENTIFICATION</scope>
</reference>
<dbReference type="GO" id="GO:0030992">
    <property type="term" value="C:intraciliary transport particle B"/>
    <property type="evidence" value="ECO:0007669"/>
    <property type="project" value="TreeGrafter"/>
</dbReference>
<dbReference type="PANTHER" id="PTHR15722">
    <property type="entry name" value="IFT140/172-RELATED"/>
    <property type="match status" value="1"/>
</dbReference>
<dbReference type="GO" id="GO:0005930">
    <property type="term" value="C:axoneme"/>
    <property type="evidence" value="ECO:0007669"/>
    <property type="project" value="TreeGrafter"/>
</dbReference>
<dbReference type="OMA" id="LKRTIWQ"/>
<evidence type="ECO:0000256" key="5">
    <source>
        <dbReference type="ARBA" id="ARBA00022803"/>
    </source>
</evidence>
<keyword evidence="12" id="KW-1185">Reference proteome</keyword>
<dbReference type="InterPro" id="IPR015943">
    <property type="entry name" value="WD40/YVTN_repeat-like_dom_sf"/>
</dbReference>
<keyword evidence="3" id="KW-0853">WD repeat</keyword>
<keyword evidence="6" id="KW-0969">Cilium</keyword>
<dbReference type="Pfam" id="PF23387">
    <property type="entry name" value="TPR_IFT80_172"/>
    <property type="match status" value="1"/>
</dbReference>
<keyword evidence="7" id="KW-0966">Cell projection</keyword>
<evidence type="ECO:0000259" key="10">
    <source>
        <dbReference type="Pfam" id="PF23387"/>
    </source>
</evidence>
<evidence type="ECO:0000256" key="8">
    <source>
        <dbReference type="ARBA" id="ARBA00038130"/>
    </source>
</evidence>
<dbReference type="Gene3D" id="2.130.10.10">
    <property type="entry name" value="YVTN repeat-like/Quinoprotein amine dehydrogenase"/>
    <property type="match status" value="1"/>
</dbReference>
<feature type="compositionally biased region" description="Basic and acidic residues" evidence="9">
    <location>
        <begin position="366"/>
        <end position="377"/>
    </location>
</feature>
<dbReference type="SMART" id="SM00320">
    <property type="entry name" value="WD40"/>
    <property type="match status" value="4"/>
</dbReference>
<name>A0A1I8BIG4_MELHA</name>
<dbReference type="Pfam" id="PF00400">
    <property type="entry name" value="WD40"/>
    <property type="match status" value="1"/>
</dbReference>
<evidence type="ECO:0000256" key="9">
    <source>
        <dbReference type="SAM" id="MobiDB-lite"/>
    </source>
</evidence>
<dbReference type="InterPro" id="IPR001680">
    <property type="entry name" value="WD40_rpt"/>
</dbReference>
<evidence type="ECO:0000313" key="12">
    <source>
        <dbReference type="Proteomes" id="UP000095281"/>
    </source>
</evidence>
<protein>
    <submittedName>
        <fullName evidence="13">WD_REPEATS_REGION domain-containing protein</fullName>
    </submittedName>
</protein>
<dbReference type="Gene3D" id="1.25.40.470">
    <property type="match status" value="2"/>
</dbReference>
<keyword evidence="4" id="KW-0677">Repeat</keyword>
<proteinExistence type="inferred from homology"/>
<evidence type="ECO:0000256" key="4">
    <source>
        <dbReference type="ARBA" id="ARBA00022737"/>
    </source>
</evidence>
<evidence type="ECO:0000256" key="7">
    <source>
        <dbReference type="ARBA" id="ARBA00023273"/>
    </source>
</evidence>
<dbReference type="PANTHER" id="PTHR15722:SF2">
    <property type="entry name" value="INTRAFLAGELLAR TRANSPORT PROTEIN 172 HOMOLOG"/>
    <property type="match status" value="1"/>
</dbReference>
<sequence length="1844" mass="209533">MKLKYLNGIVSPSEGIACAGALCFSPNGRKLAVGTADRHVLLFDDKFRRRDKFATKPVDSKYGKTGYLIKSAVFSPDSNKLAIGQTDDIVFVYKLGENWEEKKVICNKFAQSSSCLALIWPSESKLIVGLLDGKVRQASTNSNKCSTLYKAADGASVCAIAQHPNKRSFLSGHEDGSMFLYSFDSRSHVSFLLYFKRSYLKTRVCFHTCAPYALILSQVGILAAGTDRRLVSYTENGRLLQQFDYSREPYSEKEFSVATLDTSGLNAVFGTFDRLYLMSWSQRRGAWDEGGVLNIRNLYTIKALAWKSDGSILTCSNMLGAVIAIDCSMRKTLLKNRFELTFVSPSQAILKDLQLPNENNEEDDKKEENTKLKQRNDTNDSGIVLRSKVGAELGEVRIMGREQRYAIVYTPSTLILADIWTGLSSEISWQSGGNEKFYLDNENVAFIVNAGEINFVEYGQDELAGWIRTERANPHQISVRIRRSKQRIKKSFVKESEKINEDIRRVAYLLDVRTISIVDMAKNNQIAHIQHNVVIDWLELNERATKLLFRDIRSALHLFSLETKQTVHLIGHCSYVQWVPQSDVVVAQSNSQLCVWYNTDENTDRVNQFPILGDVEMVARDASRTEVIVIENNTRVAYELDSAMIEFSSALDELDLGRAVLFLERSEQRGIGVQALWRKLADVALEHSHLLFAQRCFASLNDLVRVQFLQETLLRAECQFGMPLDPQALSEHFEVQSRLAMMTKQFKLAERILLENNAITEAIDMWKRIGEWESAIQLAKAMNYSEMDSLQTQYEQYLNETGQKDKAAELKLRDGDSRAALELFLRANQPSQAVQLLLDNRQILSQLIASELGNDEEDEEEEHNGIIGQIIQSLQQQELFDKIGDLYEALEKPEKAMDAYNNGHYYGKAIQIARIHFPEGVIQLEENWADWLFSQGNYHLSATHFLESGNTLRAIDASIRAKEWDKALEMLRALEPTPEATPYYEKIAHNFELIGELEKAESLYTLSGKFAEAVEMYNKAGNWAKAFKLAADFFGLEESRQLYNDKAAQLAEQRRFGDAEELYIALGAPDQAIAMYKQADRTDDMMRLMNIYYSGEVTTAQRRLAEELEQKGDLRAAEEQYMLAGDWAAAIDMYQQVGQWADAHRLAKASGGERAHKQISYLWAKSLGGDAAVKLLLRHELLDEAINISVTKSDFDFAFELCRLGAGHRLQFVQQKYAEHLEDEGEFDKAEEQYLRAGKAREAVIMRIHNRNWEAAERIAQEQCPEELPELFVQRARDAIEHQDFSVAESFLLRANRPDIILAFYRESAVWQEALRIARDNLPDELQKCQSDYEEYQLLSGAKGAHSLIAQAKEWEKQSEYRRAIDCWMRVDGLSQDQQIVSQSLAKAAELIVKFLVDSDEEAMDLLNQVGQRQMALRQFLAAGETFLLADRPVDSVRALLEGHEWAKAKRVAEQLAPDLEQHVDETYREFLRTHGRIGELIDVDVVSAIDMLVQSGNWEKALNTAKQQKHRPLLDKYLAAYSTELLVNEQFEQVLNIFRKYGASFNPQLLPIYETLVDKLLNARPNINNYETIATLRDLLLEVLQQMTNQDDSATEEVTIQSIHHVERCLFATHFIALQKALVLLVEQQEQSQQSATTHQEGSFAAINGELNMLRLRLGVALLRYIGPIRPDKAFYDAGSACKFWGGADYENMAFLLFNHLLDILDAIDEDDPNLVDNVLFEGTDVPTSYALPMNKYLSEPEQEEVKEWVLAISVGRQNVEKELKLDKERESYEASCVDSLGNDYPICVISGYPVLDEGHQLGNGRVSTHQAWSIFTALAKQYPTDELFDLQQFLAKWAGVSN</sequence>
<evidence type="ECO:0000256" key="2">
    <source>
        <dbReference type="ARBA" id="ARBA00022473"/>
    </source>
</evidence>
<evidence type="ECO:0000256" key="1">
    <source>
        <dbReference type="ARBA" id="ARBA00004138"/>
    </source>
</evidence>
<evidence type="ECO:0000313" key="13">
    <source>
        <dbReference type="WBParaSite" id="MhA1_Contig239.frz3.gene3"/>
    </source>
</evidence>
<dbReference type="GO" id="GO:0036064">
    <property type="term" value="C:ciliary basal body"/>
    <property type="evidence" value="ECO:0007669"/>
    <property type="project" value="TreeGrafter"/>
</dbReference>
<comment type="similarity">
    <text evidence="8">Belongs to the IFT172 family.</text>
</comment>
<keyword evidence="2" id="KW-0217">Developmental protein</keyword>
<comment type="subcellular location">
    <subcellularLocation>
        <location evidence="1">Cell projection</location>
        <location evidence="1">Cilium</location>
    </subcellularLocation>
</comment>
<dbReference type="WBParaSite" id="MhA1_Contig239.frz3.gene3">
    <property type="protein sequence ID" value="MhA1_Contig239.frz3.gene3"/>
    <property type="gene ID" value="MhA1_Contig239.frz3.gene3"/>
</dbReference>
<feature type="region of interest" description="Disordered" evidence="9">
    <location>
        <begin position="353"/>
        <end position="377"/>
    </location>
</feature>
<evidence type="ECO:0000256" key="3">
    <source>
        <dbReference type="ARBA" id="ARBA00022574"/>
    </source>
</evidence>
<dbReference type="InterPro" id="IPR036322">
    <property type="entry name" value="WD40_repeat_dom_sf"/>
</dbReference>
<organism evidence="12 13">
    <name type="scientific">Meloidogyne hapla</name>
    <name type="common">Root-knot nematode worm</name>
    <dbReference type="NCBI Taxonomy" id="6305"/>
    <lineage>
        <taxon>Eukaryota</taxon>
        <taxon>Metazoa</taxon>
        <taxon>Ecdysozoa</taxon>
        <taxon>Nematoda</taxon>
        <taxon>Chromadorea</taxon>
        <taxon>Rhabditida</taxon>
        <taxon>Tylenchina</taxon>
        <taxon>Tylenchomorpha</taxon>
        <taxon>Tylenchoidea</taxon>
        <taxon>Meloidogynidae</taxon>
        <taxon>Meloidogyninae</taxon>
        <taxon>Meloidogyne</taxon>
    </lineage>
</organism>
<evidence type="ECO:0000256" key="6">
    <source>
        <dbReference type="ARBA" id="ARBA00023069"/>
    </source>
</evidence>
<evidence type="ECO:0000259" key="11">
    <source>
        <dbReference type="Pfam" id="PF24762"/>
    </source>
</evidence>
<dbReference type="InterPro" id="IPR056168">
    <property type="entry name" value="TPR_IF140/IFT172/WDR19"/>
</dbReference>
<dbReference type="InterPro" id="IPR056157">
    <property type="entry name" value="TPR_IFT80_172_dom"/>
</dbReference>
<feature type="domain" description="IFT80/172/WDR35 TPR" evidence="10">
    <location>
        <begin position="676"/>
        <end position="809"/>
    </location>
</feature>